<accession>A0A0W8E3S3</accession>
<evidence type="ECO:0000313" key="1">
    <source>
        <dbReference type="EMBL" id="KUG03275.1"/>
    </source>
</evidence>
<gene>
    <name evidence="1" type="ORF">ASZ90_019374</name>
</gene>
<dbReference type="AlphaFoldDB" id="A0A0W8E3S3"/>
<comment type="caution">
    <text evidence="1">The sequence shown here is derived from an EMBL/GenBank/DDBJ whole genome shotgun (WGS) entry which is preliminary data.</text>
</comment>
<organism evidence="1">
    <name type="scientific">hydrocarbon metagenome</name>
    <dbReference type="NCBI Taxonomy" id="938273"/>
    <lineage>
        <taxon>unclassified sequences</taxon>
        <taxon>metagenomes</taxon>
        <taxon>ecological metagenomes</taxon>
    </lineage>
</organism>
<protein>
    <submittedName>
        <fullName evidence="1">Uncharacterized protein</fullName>
    </submittedName>
</protein>
<reference evidence="1" key="1">
    <citation type="journal article" date="2015" name="Proc. Natl. Acad. Sci. U.S.A.">
        <title>Networks of energetic and metabolic interactions define dynamics in microbial communities.</title>
        <authorList>
            <person name="Embree M."/>
            <person name="Liu J.K."/>
            <person name="Al-Bassam M.M."/>
            <person name="Zengler K."/>
        </authorList>
    </citation>
    <scope>NUCLEOTIDE SEQUENCE</scope>
</reference>
<name>A0A0W8E3S3_9ZZZZ</name>
<dbReference type="EMBL" id="LNQE01001888">
    <property type="protein sequence ID" value="KUG03275.1"/>
    <property type="molecule type" value="Genomic_DNA"/>
</dbReference>
<sequence length="99" mass="11666">MQELTSLRRESILAFFISDVFIWSSAESWYTITEYMHPVIKIIASHVRYILRLFKGPTSPEFINLKSDQVSLLFIYYRFRGKKGEIFFALLIILILNLG</sequence>
<proteinExistence type="predicted"/>